<accession>A0A7C9EVT6</accession>
<proteinExistence type="predicted"/>
<protein>
    <submittedName>
        <fullName evidence="2">Uncharacterized protein</fullName>
    </submittedName>
</protein>
<dbReference type="EMBL" id="GISG01251202">
    <property type="protein sequence ID" value="MBA4671528.1"/>
    <property type="molecule type" value="Transcribed_RNA"/>
</dbReference>
<evidence type="ECO:0000256" key="1">
    <source>
        <dbReference type="SAM" id="MobiDB-lite"/>
    </source>
</evidence>
<feature type="region of interest" description="Disordered" evidence="1">
    <location>
        <begin position="1"/>
        <end position="23"/>
    </location>
</feature>
<evidence type="ECO:0000313" key="2">
    <source>
        <dbReference type="EMBL" id="MBA4671528.1"/>
    </source>
</evidence>
<dbReference type="AlphaFoldDB" id="A0A7C9EVT6"/>
<organism evidence="2">
    <name type="scientific">Opuntia streptacantha</name>
    <name type="common">Prickly pear cactus</name>
    <name type="synonym">Opuntia cardona</name>
    <dbReference type="NCBI Taxonomy" id="393608"/>
    <lineage>
        <taxon>Eukaryota</taxon>
        <taxon>Viridiplantae</taxon>
        <taxon>Streptophyta</taxon>
        <taxon>Embryophyta</taxon>
        <taxon>Tracheophyta</taxon>
        <taxon>Spermatophyta</taxon>
        <taxon>Magnoliopsida</taxon>
        <taxon>eudicotyledons</taxon>
        <taxon>Gunneridae</taxon>
        <taxon>Pentapetalae</taxon>
        <taxon>Caryophyllales</taxon>
        <taxon>Cactineae</taxon>
        <taxon>Cactaceae</taxon>
        <taxon>Opuntioideae</taxon>
        <taxon>Opuntia</taxon>
    </lineage>
</organism>
<reference evidence="2" key="1">
    <citation type="journal article" date="2013" name="J. Plant Res.">
        <title>Effect of fungi and light on seed germination of three Opuntia species from semiarid lands of central Mexico.</title>
        <authorList>
            <person name="Delgado-Sanchez P."/>
            <person name="Jimenez-Bremont J.F."/>
            <person name="Guerrero-Gonzalez Mde L."/>
            <person name="Flores J."/>
        </authorList>
    </citation>
    <scope>NUCLEOTIDE SEQUENCE</scope>
    <source>
        <tissue evidence="2">Cladode</tissue>
    </source>
</reference>
<sequence length="214" mass="23610">MLGSPSLTLARPAPQTLPMPRPDPKPPDPHFLALVLQFLPPLCSSYLGWSLQYAGSSLGLPTQSLILCQASRPQFQYSLCIGPFPYRGCCPNFGPPLFPIPHASSPLLLTPPWCAFCGLSPHCCYDVPIWSPFCEHPWTPSLLSPLLGAYSLCRSVFLCCLWLLPFLAWWRWSWILLCLDFVSGSVACSALVSLNLPSVCLIIAAQRSFAKDFL</sequence>
<name>A0A7C9EVT6_OPUST</name>
<reference evidence="2" key="2">
    <citation type="submission" date="2020-07" db="EMBL/GenBank/DDBJ databases">
        <authorList>
            <person name="Vera ALvarez R."/>
            <person name="Arias-Moreno D.M."/>
            <person name="Jimenez-Jacinto V."/>
            <person name="Jimenez-Bremont J.F."/>
            <person name="Swaminathan K."/>
            <person name="Moose S.P."/>
            <person name="Guerrero-Gonzalez M.L."/>
            <person name="Marino-Ramirez L."/>
            <person name="Landsman D."/>
            <person name="Rodriguez-Kessler M."/>
            <person name="Delgado-Sanchez P."/>
        </authorList>
    </citation>
    <scope>NUCLEOTIDE SEQUENCE</scope>
    <source>
        <tissue evidence="2">Cladode</tissue>
    </source>
</reference>